<dbReference type="InterPro" id="IPR000835">
    <property type="entry name" value="HTH_MarR-typ"/>
</dbReference>
<protein>
    <submittedName>
        <fullName evidence="5">Winged helix-turn-helix transcriptional regulator</fullName>
    </submittedName>
</protein>
<evidence type="ECO:0000259" key="4">
    <source>
        <dbReference type="PROSITE" id="PS50995"/>
    </source>
</evidence>
<proteinExistence type="predicted"/>
<dbReference type="GO" id="GO:0003700">
    <property type="term" value="F:DNA-binding transcription factor activity"/>
    <property type="evidence" value="ECO:0007669"/>
    <property type="project" value="InterPro"/>
</dbReference>
<dbReference type="InterPro" id="IPR036388">
    <property type="entry name" value="WH-like_DNA-bd_sf"/>
</dbReference>
<feature type="domain" description="HTH marR-type" evidence="4">
    <location>
        <begin position="5"/>
        <end position="144"/>
    </location>
</feature>
<keyword evidence="1" id="KW-0805">Transcription regulation</keyword>
<dbReference type="AlphaFoldDB" id="A0A6N7VD50"/>
<dbReference type="Proteomes" id="UP000441925">
    <property type="component" value="Unassembled WGS sequence"/>
</dbReference>
<dbReference type="RefSeq" id="WP_154539386.1">
    <property type="nucleotide sequence ID" value="NZ_JAXDSU010000002.1"/>
</dbReference>
<comment type="caution">
    <text evidence="5">The sequence shown here is derived from an EMBL/GenBank/DDBJ whole genome shotgun (WGS) entry which is preliminary data.</text>
</comment>
<dbReference type="PROSITE" id="PS50995">
    <property type="entry name" value="HTH_MARR_2"/>
    <property type="match status" value="1"/>
</dbReference>
<dbReference type="GO" id="GO:0003677">
    <property type="term" value="F:DNA binding"/>
    <property type="evidence" value="ECO:0007669"/>
    <property type="project" value="UniProtKB-KW"/>
</dbReference>
<sequence>MENQKSLYIFKLFSLIRKVQGLKSQSFKDMNANGIKTAIFLTLIYEKGVSQSMIVEKMAVAKQTINNIIMELCEKEYVKTVTDESDKRLKILVLTEKGKQYARNYLNPLIEFNAKLYDRLGEEKIKKMADDFSELAEILMEVNREVI</sequence>
<evidence type="ECO:0000256" key="1">
    <source>
        <dbReference type="ARBA" id="ARBA00023015"/>
    </source>
</evidence>
<evidence type="ECO:0000256" key="2">
    <source>
        <dbReference type="ARBA" id="ARBA00023125"/>
    </source>
</evidence>
<dbReference type="PANTHER" id="PTHR42756:SF1">
    <property type="entry name" value="TRANSCRIPTIONAL REPRESSOR OF EMRAB OPERON"/>
    <property type="match status" value="1"/>
</dbReference>
<reference evidence="5 6" key="1">
    <citation type="submission" date="2019-08" db="EMBL/GenBank/DDBJ databases">
        <title>In-depth cultivation of the pig gut microbiome towards novel bacterial diversity and tailored functional studies.</title>
        <authorList>
            <person name="Wylensek D."/>
            <person name="Hitch T.C.A."/>
            <person name="Clavel T."/>
        </authorList>
    </citation>
    <scope>NUCLEOTIDE SEQUENCE [LARGE SCALE GENOMIC DNA]</scope>
    <source>
        <strain evidence="5 6">WCA-380-WT-2B</strain>
    </source>
</reference>
<keyword evidence="2" id="KW-0238">DNA-binding</keyword>
<dbReference type="Gene3D" id="1.10.10.10">
    <property type="entry name" value="Winged helix-like DNA-binding domain superfamily/Winged helix DNA-binding domain"/>
    <property type="match status" value="1"/>
</dbReference>
<keyword evidence="6" id="KW-1185">Reference proteome</keyword>
<evidence type="ECO:0000313" key="6">
    <source>
        <dbReference type="Proteomes" id="UP000441925"/>
    </source>
</evidence>
<dbReference type="PANTHER" id="PTHR42756">
    <property type="entry name" value="TRANSCRIPTIONAL REGULATOR, MARR"/>
    <property type="match status" value="1"/>
</dbReference>
<dbReference type="InterPro" id="IPR036390">
    <property type="entry name" value="WH_DNA-bd_sf"/>
</dbReference>
<evidence type="ECO:0000256" key="3">
    <source>
        <dbReference type="ARBA" id="ARBA00023163"/>
    </source>
</evidence>
<gene>
    <name evidence="5" type="ORF">FYJ26_02755</name>
</gene>
<dbReference type="EMBL" id="VULQ01000002">
    <property type="protein sequence ID" value="MSS77345.1"/>
    <property type="molecule type" value="Genomic_DNA"/>
</dbReference>
<dbReference type="SMART" id="SM00347">
    <property type="entry name" value="HTH_MARR"/>
    <property type="match status" value="1"/>
</dbReference>
<organism evidence="5 6">
    <name type="scientific">Anaerococcus porci</name>
    <dbReference type="NCBI Taxonomy" id="2652269"/>
    <lineage>
        <taxon>Bacteria</taxon>
        <taxon>Bacillati</taxon>
        <taxon>Bacillota</taxon>
        <taxon>Tissierellia</taxon>
        <taxon>Tissierellales</taxon>
        <taxon>Peptoniphilaceae</taxon>
        <taxon>Anaerococcus</taxon>
    </lineage>
</organism>
<dbReference type="SUPFAM" id="SSF46785">
    <property type="entry name" value="Winged helix' DNA-binding domain"/>
    <property type="match status" value="1"/>
</dbReference>
<dbReference type="Pfam" id="PF12802">
    <property type="entry name" value="MarR_2"/>
    <property type="match status" value="1"/>
</dbReference>
<accession>A0A6N7VD50</accession>
<name>A0A6N7VD50_9FIRM</name>
<evidence type="ECO:0000313" key="5">
    <source>
        <dbReference type="EMBL" id="MSS77345.1"/>
    </source>
</evidence>
<keyword evidence="3" id="KW-0804">Transcription</keyword>